<name>A0A0E9U272_ANGAN</name>
<dbReference type="AlphaFoldDB" id="A0A0E9U272"/>
<evidence type="ECO:0000313" key="1">
    <source>
        <dbReference type="EMBL" id="JAH59901.1"/>
    </source>
</evidence>
<reference evidence="1" key="2">
    <citation type="journal article" date="2015" name="Fish Shellfish Immunol.">
        <title>Early steps in the European eel (Anguilla anguilla)-Vibrio vulnificus interaction in the gills: Role of the RtxA13 toxin.</title>
        <authorList>
            <person name="Callol A."/>
            <person name="Pajuelo D."/>
            <person name="Ebbesson L."/>
            <person name="Teles M."/>
            <person name="MacKenzie S."/>
            <person name="Amaro C."/>
        </authorList>
    </citation>
    <scope>NUCLEOTIDE SEQUENCE</scope>
</reference>
<proteinExistence type="predicted"/>
<protein>
    <submittedName>
        <fullName evidence="1">Uncharacterized protein</fullName>
    </submittedName>
</protein>
<reference evidence="1" key="1">
    <citation type="submission" date="2014-11" db="EMBL/GenBank/DDBJ databases">
        <authorList>
            <person name="Amaro Gonzalez C."/>
        </authorList>
    </citation>
    <scope>NUCLEOTIDE SEQUENCE</scope>
</reference>
<accession>A0A0E9U272</accession>
<sequence length="31" mass="3829">MYLQDNILNPMQICLENTKTQEVYYKIVFFE</sequence>
<dbReference type="EMBL" id="GBXM01048676">
    <property type="protein sequence ID" value="JAH59901.1"/>
    <property type="molecule type" value="Transcribed_RNA"/>
</dbReference>
<organism evidence="1">
    <name type="scientific">Anguilla anguilla</name>
    <name type="common">European freshwater eel</name>
    <name type="synonym">Muraena anguilla</name>
    <dbReference type="NCBI Taxonomy" id="7936"/>
    <lineage>
        <taxon>Eukaryota</taxon>
        <taxon>Metazoa</taxon>
        <taxon>Chordata</taxon>
        <taxon>Craniata</taxon>
        <taxon>Vertebrata</taxon>
        <taxon>Euteleostomi</taxon>
        <taxon>Actinopterygii</taxon>
        <taxon>Neopterygii</taxon>
        <taxon>Teleostei</taxon>
        <taxon>Anguilliformes</taxon>
        <taxon>Anguillidae</taxon>
        <taxon>Anguilla</taxon>
    </lineage>
</organism>